<dbReference type="GO" id="GO:0019385">
    <property type="term" value="P:methanogenesis, from acetate"/>
    <property type="evidence" value="ECO:0007669"/>
    <property type="project" value="InterPro"/>
</dbReference>
<dbReference type="Proteomes" id="UP000054016">
    <property type="component" value="Unassembled WGS sequence"/>
</dbReference>
<sequence>MSCEPWQCAEVAATKKANPITKPEVAVAMIKRAARPLLVVGSNATERSMEGRSLIDFLIDFAKASKVQVVATAHMVGEFLKRGYTPAGFMSAMDIGNRLVDPSWDGLDGKGHPDLAIFVGLPYYMEALILSGLKHFAPDLRTITIDNLYHPHASWSYPNGSLDDWANNLKVMTSRFEGGQ</sequence>
<evidence type="ECO:0008006" key="3">
    <source>
        <dbReference type="Google" id="ProtNLM"/>
    </source>
</evidence>
<dbReference type="InterPro" id="IPR003704">
    <property type="entry name" value="CdhB"/>
</dbReference>
<dbReference type="NCBIfam" id="TIGR00315">
    <property type="entry name" value="cdhB"/>
    <property type="match status" value="1"/>
</dbReference>
<evidence type="ECO:0000313" key="1">
    <source>
        <dbReference type="EMBL" id="KON32183.1"/>
    </source>
</evidence>
<comment type="caution">
    <text evidence="1">The sequence shown here is derived from an EMBL/GenBank/DDBJ whole genome shotgun (WGS) entry which is preliminary data.</text>
</comment>
<dbReference type="InterPro" id="IPR029035">
    <property type="entry name" value="DHS-like_NAD/FAD-binding_dom"/>
</dbReference>
<dbReference type="Pfam" id="PF02552">
    <property type="entry name" value="CO_dh"/>
    <property type="match status" value="1"/>
</dbReference>
<evidence type="ECO:0000313" key="2">
    <source>
        <dbReference type="Proteomes" id="UP000054016"/>
    </source>
</evidence>
<dbReference type="AlphaFoldDB" id="A0A0M0BU85"/>
<organism evidence="1 2">
    <name type="scientific">miscellaneous Crenarchaeota group-1 archaeon SG8-32-3</name>
    <dbReference type="NCBI Taxonomy" id="1685125"/>
    <lineage>
        <taxon>Archaea</taxon>
        <taxon>Candidatus Bathyarchaeota</taxon>
        <taxon>MCG-1</taxon>
    </lineage>
</organism>
<protein>
    <recommendedName>
        <fullName evidence="3">CO dehydrogenase/acetyl-CoA synthase complex subunit epsilon</fullName>
    </recommendedName>
</protein>
<dbReference type="Gene3D" id="3.40.50.1220">
    <property type="entry name" value="TPP-binding domain"/>
    <property type="match status" value="1"/>
</dbReference>
<reference evidence="2" key="1">
    <citation type="submission" date="2015-06" db="EMBL/GenBank/DDBJ databases">
        <title>New insights into the roles of widespread benthic archaea in carbon and nitrogen cycling.</title>
        <authorList>
            <person name="Lazar C.S."/>
            <person name="Baker B.J."/>
            <person name="Seitz K.W."/>
            <person name="Hyde A.S."/>
            <person name="Dick G.J."/>
            <person name="Hinrichs K.-U."/>
            <person name="Teske A.P."/>
        </authorList>
    </citation>
    <scope>NUCLEOTIDE SEQUENCE [LARGE SCALE GENOMIC DNA]</scope>
</reference>
<name>A0A0M0BU85_9ARCH</name>
<dbReference type="EMBL" id="LFWV01000009">
    <property type="protein sequence ID" value="KON32183.1"/>
    <property type="molecule type" value="Genomic_DNA"/>
</dbReference>
<dbReference type="SUPFAM" id="SSF52467">
    <property type="entry name" value="DHS-like NAD/FAD-binding domain"/>
    <property type="match status" value="1"/>
</dbReference>
<accession>A0A0M0BU85</accession>
<proteinExistence type="predicted"/>
<gene>
    <name evidence="1" type="ORF">AC478_01030</name>
</gene>